<evidence type="ECO:0000256" key="4">
    <source>
        <dbReference type="ARBA" id="ARBA00023306"/>
    </source>
</evidence>
<protein>
    <submittedName>
        <fullName evidence="6">SMC-Scp complex subunit ScpB</fullName>
    </submittedName>
</protein>
<feature type="compositionally biased region" description="Basic and acidic residues" evidence="5">
    <location>
        <begin position="18"/>
        <end position="42"/>
    </location>
</feature>
<evidence type="ECO:0000313" key="6">
    <source>
        <dbReference type="EMBL" id="MBF1304370.1"/>
    </source>
</evidence>
<dbReference type="InterPro" id="IPR005234">
    <property type="entry name" value="ScpB_csome_segregation"/>
</dbReference>
<evidence type="ECO:0000256" key="3">
    <source>
        <dbReference type="ARBA" id="ARBA00022829"/>
    </source>
</evidence>
<keyword evidence="2" id="KW-0132">Cell division</keyword>
<dbReference type="InterPro" id="IPR036390">
    <property type="entry name" value="WH_DNA-bd_sf"/>
</dbReference>
<proteinExistence type="predicted"/>
<dbReference type="PANTHER" id="PTHR34298">
    <property type="entry name" value="SEGREGATION AND CONDENSATION PROTEIN B"/>
    <property type="match status" value="1"/>
</dbReference>
<evidence type="ECO:0000313" key="7">
    <source>
        <dbReference type="Proteomes" id="UP000780721"/>
    </source>
</evidence>
<evidence type="ECO:0000256" key="1">
    <source>
        <dbReference type="ARBA" id="ARBA00022490"/>
    </source>
</evidence>
<evidence type="ECO:0000256" key="5">
    <source>
        <dbReference type="SAM" id="MobiDB-lite"/>
    </source>
</evidence>
<accession>A0A930H063</accession>
<dbReference type="AlphaFoldDB" id="A0A930H063"/>
<dbReference type="InterPro" id="IPR036388">
    <property type="entry name" value="WH-like_DNA-bd_sf"/>
</dbReference>
<comment type="caution">
    <text evidence="6">The sequence shown here is derived from an EMBL/GenBank/DDBJ whole genome shotgun (WGS) entry which is preliminary data.</text>
</comment>
<dbReference type="SUPFAM" id="SSF46785">
    <property type="entry name" value="Winged helix' DNA-binding domain"/>
    <property type="match status" value="2"/>
</dbReference>
<feature type="compositionally biased region" description="Acidic residues" evidence="5">
    <location>
        <begin position="305"/>
        <end position="333"/>
    </location>
</feature>
<name>A0A930H063_9FIRM</name>
<evidence type="ECO:0000256" key="2">
    <source>
        <dbReference type="ARBA" id="ARBA00022618"/>
    </source>
</evidence>
<feature type="region of interest" description="Disordered" evidence="5">
    <location>
        <begin position="18"/>
        <end position="46"/>
    </location>
</feature>
<sequence length="343" mass="38783">MEENEQYSLKEELEKTLAGEAAEALRDRDSVEEKAEGSRDKAPVLSLQEEIEREDALSLQEEEDLLEALLFSLGRTVSLEEMAICLHMGVDGAELAAERLRKKYEERQGGLLIRKLEGKYQMVSHPKTYDALIRVVKQSRKPVLSDVHLETLSIIAYCQPVTKAEVERIRGVKSDHAVNRLVEFGLIEEVGRLDAPGRPVLFGTTEEFLTRFGVDSLASLPSLPKDLEKLLEEEVTEELKDSLGLEPEKEEETKEEKAKEPKEEKAKEPKEEKAEEPKEEAIEEKPEESKEEKPEETKEEKELQEAADEAEVEAEEIAEEIAEETAEESTEGQEDAKALDPEQ</sequence>
<organism evidence="6 7">
    <name type="scientific">Oribacterium sinus</name>
    <dbReference type="NCBI Taxonomy" id="237576"/>
    <lineage>
        <taxon>Bacteria</taxon>
        <taxon>Bacillati</taxon>
        <taxon>Bacillota</taxon>
        <taxon>Clostridia</taxon>
        <taxon>Lachnospirales</taxon>
        <taxon>Lachnospiraceae</taxon>
        <taxon>Oribacterium</taxon>
    </lineage>
</organism>
<keyword evidence="1" id="KW-0963">Cytoplasm</keyword>
<dbReference type="GO" id="GO:0051301">
    <property type="term" value="P:cell division"/>
    <property type="evidence" value="ECO:0007669"/>
    <property type="project" value="UniProtKB-KW"/>
</dbReference>
<keyword evidence="3" id="KW-0159">Chromosome partition</keyword>
<dbReference type="Gene3D" id="1.10.10.10">
    <property type="entry name" value="Winged helix-like DNA-binding domain superfamily/Winged helix DNA-binding domain"/>
    <property type="match status" value="2"/>
</dbReference>
<feature type="compositionally biased region" description="Basic and acidic residues" evidence="5">
    <location>
        <begin position="334"/>
        <end position="343"/>
    </location>
</feature>
<dbReference type="NCBIfam" id="TIGR00281">
    <property type="entry name" value="SMC-Scp complex subunit ScpB"/>
    <property type="match status" value="1"/>
</dbReference>
<reference evidence="6" key="1">
    <citation type="submission" date="2020-04" db="EMBL/GenBank/DDBJ databases">
        <title>Deep metagenomics examines the oral microbiome during advanced dental caries in children, revealing novel taxa and co-occurrences with host molecules.</title>
        <authorList>
            <person name="Baker J.L."/>
            <person name="Morton J.T."/>
            <person name="Dinis M."/>
            <person name="Alvarez R."/>
            <person name="Tran N.C."/>
            <person name="Knight R."/>
            <person name="Edlund A."/>
        </authorList>
    </citation>
    <scope>NUCLEOTIDE SEQUENCE</scope>
    <source>
        <strain evidence="6">JCVI_48_bin.5</strain>
    </source>
</reference>
<dbReference type="GO" id="GO:0051304">
    <property type="term" value="P:chromosome separation"/>
    <property type="evidence" value="ECO:0007669"/>
    <property type="project" value="InterPro"/>
</dbReference>
<dbReference type="PANTHER" id="PTHR34298:SF2">
    <property type="entry name" value="SEGREGATION AND CONDENSATION PROTEIN B"/>
    <property type="match status" value="1"/>
</dbReference>
<feature type="region of interest" description="Disordered" evidence="5">
    <location>
        <begin position="234"/>
        <end position="343"/>
    </location>
</feature>
<feature type="compositionally biased region" description="Basic and acidic residues" evidence="5">
    <location>
        <begin position="234"/>
        <end position="304"/>
    </location>
</feature>
<keyword evidence="4" id="KW-0131">Cell cycle</keyword>
<dbReference type="Pfam" id="PF04079">
    <property type="entry name" value="SMC_ScpB"/>
    <property type="match status" value="1"/>
</dbReference>
<dbReference type="Proteomes" id="UP000780721">
    <property type="component" value="Unassembled WGS sequence"/>
</dbReference>
<dbReference type="EMBL" id="JABZRB010000006">
    <property type="protein sequence ID" value="MBF1304370.1"/>
    <property type="molecule type" value="Genomic_DNA"/>
</dbReference>
<gene>
    <name evidence="6" type="primary">scpB</name>
    <name evidence="6" type="ORF">HXM91_00590</name>
</gene>